<name>A0A375I4U5_9ACTN</name>
<evidence type="ECO:0000313" key="4">
    <source>
        <dbReference type="Proteomes" id="UP000265962"/>
    </source>
</evidence>
<feature type="signal peptide" evidence="2">
    <location>
        <begin position="1"/>
        <end position="27"/>
    </location>
</feature>
<feature type="compositionally biased region" description="Polar residues" evidence="1">
    <location>
        <begin position="24"/>
        <end position="33"/>
    </location>
</feature>
<dbReference type="RefSeq" id="WP_119715541.1">
    <property type="nucleotide sequence ID" value="NZ_OMOH01000004.1"/>
</dbReference>
<organism evidence="3 4">
    <name type="scientific">Propionibacterium ruminifibrarum</name>
    <dbReference type="NCBI Taxonomy" id="1962131"/>
    <lineage>
        <taxon>Bacteria</taxon>
        <taxon>Bacillati</taxon>
        <taxon>Actinomycetota</taxon>
        <taxon>Actinomycetes</taxon>
        <taxon>Propionibacteriales</taxon>
        <taxon>Propionibacteriaceae</taxon>
        <taxon>Propionibacterium</taxon>
    </lineage>
</organism>
<dbReference type="Proteomes" id="UP000265962">
    <property type="component" value="Unassembled WGS sequence"/>
</dbReference>
<keyword evidence="4" id="KW-1185">Reference proteome</keyword>
<dbReference type="PROSITE" id="PS51257">
    <property type="entry name" value="PROKAR_LIPOPROTEIN"/>
    <property type="match status" value="1"/>
</dbReference>
<keyword evidence="2" id="KW-0732">Signal</keyword>
<reference evidence="4" key="1">
    <citation type="submission" date="2018-02" db="EMBL/GenBank/DDBJ databases">
        <authorList>
            <person name="Hornung B."/>
        </authorList>
    </citation>
    <scope>NUCLEOTIDE SEQUENCE [LARGE SCALE GENOMIC DNA]</scope>
</reference>
<sequence>MKRHSRAAALAAVLTALTLSMSACSTASDGTTGSPESSEAASSPTPTVPDGYALTEVPGTGLSIAIPSSWETLTAENSSDDALVERIAQARGMAPEALTMRLEDSQLISVDTSDTTDYAENITAMQDTEEELDGLPSEEEFTEEFLSDREIDSGEYARVTTGSGADAVRFVFTATGADGQKHHASLVLLETGEHTFFAVAVDAASTSRAQELADAVIGSL</sequence>
<evidence type="ECO:0000313" key="3">
    <source>
        <dbReference type="EMBL" id="SPF68385.1"/>
    </source>
</evidence>
<keyword evidence="3" id="KW-0449">Lipoprotein</keyword>
<dbReference type="OrthoDB" id="3255327at2"/>
<evidence type="ECO:0000256" key="2">
    <source>
        <dbReference type="SAM" id="SignalP"/>
    </source>
</evidence>
<protein>
    <submittedName>
        <fullName evidence="3">Prokaryotic membrane lipoprotein lipid attachment site profile</fullName>
    </submittedName>
</protein>
<dbReference type="EMBL" id="OMOH01000004">
    <property type="protein sequence ID" value="SPF68385.1"/>
    <property type="molecule type" value="Genomic_DNA"/>
</dbReference>
<dbReference type="AlphaFoldDB" id="A0A375I4U5"/>
<accession>A0A375I4U5</accession>
<feature type="chain" id="PRO_5016680208" evidence="2">
    <location>
        <begin position="28"/>
        <end position="220"/>
    </location>
</feature>
<feature type="region of interest" description="Disordered" evidence="1">
    <location>
        <begin position="24"/>
        <end position="54"/>
    </location>
</feature>
<gene>
    <name evidence="3" type="ORF">PROPJV5_1380</name>
</gene>
<proteinExistence type="predicted"/>
<feature type="compositionally biased region" description="Low complexity" evidence="1">
    <location>
        <begin position="34"/>
        <end position="45"/>
    </location>
</feature>
<evidence type="ECO:0000256" key="1">
    <source>
        <dbReference type="SAM" id="MobiDB-lite"/>
    </source>
</evidence>